<keyword evidence="1" id="KW-1133">Transmembrane helix</keyword>
<gene>
    <name evidence="2" type="ORF">BST17_06630</name>
</gene>
<reference evidence="2 3" key="1">
    <citation type="submission" date="2017-02" db="EMBL/GenBank/DDBJ databases">
        <title>The new phylogeny of genus Mycobacterium.</title>
        <authorList>
            <person name="Tortoli E."/>
            <person name="Trovato A."/>
            <person name="Cirillo D.M."/>
        </authorList>
    </citation>
    <scope>NUCLEOTIDE SEQUENCE [LARGE SCALE GENOMIC DNA]</scope>
    <source>
        <strain evidence="2 3">DSM 45578</strain>
    </source>
</reference>
<dbReference type="AlphaFoldDB" id="A0A1W9Z1G5"/>
<evidence type="ECO:0000313" key="2">
    <source>
        <dbReference type="EMBL" id="ORA06012.1"/>
    </source>
</evidence>
<feature type="transmembrane region" description="Helical" evidence="1">
    <location>
        <begin position="12"/>
        <end position="31"/>
    </location>
</feature>
<organism evidence="2 3">
    <name type="scientific">Mycolicibacterium bacteremicum</name>
    <name type="common">Mycobacterium bacteremicum</name>
    <dbReference type="NCBI Taxonomy" id="564198"/>
    <lineage>
        <taxon>Bacteria</taxon>
        <taxon>Bacillati</taxon>
        <taxon>Actinomycetota</taxon>
        <taxon>Actinomycetes</taxon>
        <taxon>Mycobacteriales</taxon>
        <taxon>Mycobacteriaceae</taxon>
        <taxon>Mycolicibacterium</taxon>
    </lineage>
</organism>
<keyword evidence="3" id="KW-1185">Reference proteome</keyword>
<accession>A0A1W9Z1G5</accession>
<keyword evidence="1" id="KW-0472">Membrane</keyword>
<dbReference type="Proteomes" id="UP000192366">
    <property type="component" value="Unassembled WGS sequence"/>
</dbReference>
<dbReference type="EMBL" id="MVHJ01000004">
    <property type="protein sequence ID" value="ORA06012.1"/>
    <property type="molecule type" value="Genomic_DNA"/>
</dbReference>
<feature type="transmembrane region" description="Helical" evidence="1">
    <location>
        <begin position="37"/>
        <end position="61"/>
    </location>
</feature>
<proteinExistence type="predicted"/>
<keyword evidence="1" id="KW-0812">Transmembrane</keyword>
<evidence type="ECO:0000313" key="3">
    <source>
        <dbReference type="Proteomes" id="UP000192366"/>
    </source>
</evidence>
<evidence type="ECO:0000256" key="1">
    <source>
        <dbReference type="SAM" id="Phobius"/>
    </source>
</evidence>
<name>A0A1W9Z1G5_MYCBA</name>
<comment type="caution">
    <text evidence="2">The sequence shown here is derived from an EMBL/GenBank/DDBJ whole genome shotgun (WGS) entry which is preliminary data.</text>
</comment>
<dbReference type="OrthoDB" id="4630102at2"/>
<dbReference type="RefSeq" id="WP_083056355.1">
    <property type="nucleotide sequence ID" value="NZ_JACKVM010000008.1"/>
</dbReference>
<protein>
    <submittedName>
        <fullName evidence="2">Uncharacterized protein</fullName>
    </submittedName>
</protein>
<sequence>MEMFVPETTRQAVWFMVGSFFAAAMGTLRLVSFANHGGVLVLAMGVAFLGLAAVGIAGSVIRLRNNR</sequence>
<dbReference type="STRING" id="564198.BST17_06630"/>